<keyword evidence="4" id="KW-0378">Hydrolase</keyword>
<evidence type="ECO:0000256" key="2">
    <source>
        <dbReference type="ARBA" id="ARBA00006759"/>
    </source>
</evidence>
<organism evidence="8 9">
    <name type="scientific">Aphanomyces astaci</name>
    <name type="common">Crayfish plague agent</name>
    <dbReference type="NCBI Taxonomy" id="112090"/>
    <lineage>
        <taxon>Eukaryota</taxon>
        <taxon>Sar</taxon>
        <taxon>Stramenopiles</taxon>
        <taxon>Oomycota</taxon>
        <taxon>Saprolegniomycetes</taxon>
        <taxon>Saprolegniales</taxon>
        <taxon>Verrucalvaceae</taxon>
        <taxon>Aphanomyces</taxon>
    </lineage>
</organism>
<reference evidence="8 9" key="1">
    <citation type="submission" date="2018-08" db="EMBL/GenBank/DDBJ databases">
        <title>Aphanomyces genome sequencing and annotation.</title>
        <authorList>
            <person name="Minardi D."/>
            <person name="Oidtmann B."/>
            <person name="Van Der Giezen M."/>
            <person name="Studholme D.J."/>
        </authorList>
    </citation>
    <scope>NUCLEOTIDE SEQUENCE [LARGE SCALE GENOMIC DNA]</scope>
    <source>
        <strain evidence="8 9">Da</strain>
    </source>
</reference>
<comment type="similarity">
    <text evidence="2">Belongs to the metallo-beta-lactamase superfamily. Glyoxalase II family.</text>
</comment>
<name>A0A3R7C2J2_APHAT</name>
<keyword evidence="5" id="KW-0862">Zinc</keyword>
<dbReference type="GO" id="GO:0016787">
    <property type="term" value="F:hydrolase activity"/>
    <property type="evidence" value="ECO:0007669"/>
    <property type="project" value="UniProtKB-KW"/>
</dbReference>
<dbReference type="InterPro" id="IPR035680">
    <property type="entry name" value="Clx_II_MBL"/>
</dbReference>
<dbReference type="AlphaFoldDB" id="A0A3R7C2J2"/>
<feature type="region of interest" description="Disordered" evidence="6">
    <location>
        <begin position="1"/>
        <end position="23"/>
    </location>
</feature>
<evidence type="ECO:0000313" key="9">
    <source>
        <dbReference type="Proteomes" id="UP000285430"/>
    </source>
</evidence>
<comment type="cofactor">
    <cofactor evidence="1">
        <name>Zn(2+)</name>
        <dbReference type="ChEBI" id="CHEBI:29105"/>
    </cofactor>
</comment>
<dbReference type="SMART" id="SM00849">
    <property type="entry name" value="Lactamase_B"/>
    <property type="match status" value="1"/>
</dbReference>
<dbReference type="Pfam" id="PF16123">
    <property type="entry name" value="HAGH_C"/>
    <property type="match status" value="1"/>
</dbReference>
<dbReference type="SUPFAM" id="SSF56281">
    <property type="entry name" value="Metallo-hydrolase/oxidoreductase"/>
    <property type="match status" value="1"/>
</dbReference>
<keyword evidence="3" id="KW-0479">Metal-binding</keyword>
<dbReference type="InterPro" id="IPR036866">
    <property type="entry name" value="RibonucZ/Hydroxyglut_hydro"/>
</dbReference>
<evidence type="ECO:0000259" key="7">
    <source>
        <dbReference type="SMART" id="SM00849"/>
    </source>
</evidence>
<evidence type="ECO:0000256" key="6">
    <source>
        <dbReference type="SAM" id="MobiDB-lite"/>
    </source>
</evidence>
<evidence type="ECO:0000256" key="4">
    <source>
        <dbReference type="ARBA" id="ARBA00022801"/>
    </source>
</evidence>
<dbReference type="InterPro" id="IPR032282">
    <property type="entry name" value="HAGH_C"/>
</dbReference>
<dbReference type="GO" id="GO:0046872">
    <property type="term" value="F:metal ion binding"/>
    <property type="evidence" value="ECO:0007669"/>
    <property type="project" value="UniProtKB-KW"/>
</dbReference>
<protein>
    <recommendedName>
        <fullName evidence="7">Metallo-beta-lactamase domain-containing protein</fullName>
    </recommendedName>
</protein>
<dbReference type="VEuPathDB" id="FungiDB:H257_04647"/>
<gene>
    <name evidence="8" type="ORF">DYB37_008387</name>
</gene>
<feature type="domain" description="Metallo-beta-lactamase" evidence="7">
    <location>
        <begin position="57"/>
        <end position="239"/>
    </location>
</feature>
<evidence type="ECO:0000256" key="5">
    <source>
        <dbReference type="ARBA" id="ARBA00022833"/>
    </source>
</evidence>
<comment type="caution">
    <text evidence="8">The sequence shown here is derived from an EMBL/GenBank/DDBJ whole genome shotgun (WGS) entry which is preliminary data.</text>
</comment>
<dbReference type="Proteomes" id="UP000285430">
    <property type="component" value="Unassembled WGS sequence"/>
</dbReference>
<dbReference type="Gene3D" id="3.60.15.10">
    <property type="entry name" value="Ribonuclease Z/Hydroxyacylglutathione hydrolase-like"/>
    <property type="match status" value="1"/>
</dbReference>
<sequence>MTVHAHFSTEAPRKVKKSKVPQRSDPHLRVRLVPMFDDNYGTVPVILVNALTVLMDYHVGFLVIDEANQHVVAVDPAQPSAMIPVLEEELSKPGREFLGILTTHGHADHCGGNVAIVDKFPDLLVAGPHNEVIPRVTKSLKGGEEFKIGAMTIEVLAVPCHTKGHLAYLISGDPSTPPLLFPGDTLFVGGCAIIRYKDLSVLGCACNKGGGRYTMANLRFALSVDPTNAAVRDKINWAKLRRSKNLPTIPSTLREEMAYNPFLRVHDDVIVNAVGGTDPVAVLANLRRKKDSFI</sequence>
<dbReference type="Pfam" id="PF00753">
    <property type="entry name" value="Lactamase_B"/>
    <property type="match status" value="1"/>
</dbReference>
<proteinExistence type="inferred from homology"/>
<dbReference type="PANTHER" id="PTHR11935">
    <property type="entry name" value="BETA LACTAMASE DOMAIN"/>
    <property type="match status" value="1"/>
</dbReference>
<evidence type="ECO:0000313" key="8">
    <source>
        <dbReference type="EMBL" id="RHZ12463.1"/>
    </source>
</evidence>
<evidence type="ECO:0000256" key="3">
    <source>
        <dbReference type="ARBA" id="ARBA00022723"/>
    </source>
</evidence>
<accession>A0A3R7C2J2</accession>
<dbReference type="EMBL" id="QUTH01004722">
    <property type="protein sequence ID" value="RHZ12463.1"/>
    <property type="molecule type" value="Genomic_DNA"/>
</dbReference>
<dbReference type="PANTHER" id="PTHR11935:SF116">
    <property type="entry name" value="HYDROLASE PNKD-RELATED"/>
    <property type="match status" value="1"/>
</dbReference>
<evidence type="ECO:0000256" key="1">
    <source>
        <dbReference type="ARBA" id="ARBA00001947"/>
    </source>
</evidence>
<dbReference type="InterPro" id="IPR001279">
    <property type="entry name" value="Metallo-B-lactamas"/>
</dbReference>
<dbReference type="CDD" id="cd07723">
    <property type="entry name" value="hydroxyacylglutathione_hydrolase_MBL-fold"/>
    <property type="match status" value="1"/>
</dbReference>